<accession>A0A9P6W5D6</accession>
<feature type="transmembrane region" description="Helical" evidence="8">
    <location>
        <begin position="143"/>
        <end position="162"/>
    </location>
</feature>
<evidence type="ECO:0000256" key="7">
    <source>
        <dbReference type="ARBA" id="ARBA00023136"/>
    </source>
</evidence>
<comment type="caution">
    <text evidence="9">The sequence shown here is derived from an EMBL/GenBank/DDBJ whole genome shotgun (WGS) entry which is preliminary data.</text>
</comment>
<dbReference type="InterPro" id="IPR004698">
    <property type="entry name" value="Zn/Fe_permease_fun/pln"/>
</dbReference>
<proteinExistence type="inferred from homology"/>
<feature type="transmembrane region" description="Helical" evidence="8">
    <location>
        <begin position="227"/>
        <end position="247"/>
    </location>
</feature>
<dbReference type="InterPro" id="IPR003689">
    <property type="entry name" value="ZIP"/>
</dbReference>
<dbReference type="EMBL" id="PUHQ01000011">
    <property type="protein sequence ID" value="KAG0665025.1"/>
    <property type="molecule type" value="Genomic_DNA"/>
</dbReference>
<keyword evidence="4 8" id="KW-0812">Transmembrane</keyword>
<keyword evidence="7 8" id="KW-0472">Membrane</keyword>
<feature type="transmembrane region" description="Helical" evidence="8">
    <location>
        <begin position="67"/>
        <end position="89"/>
    </location>
</feature>
<dbReference type="PANTHER" id="PTHR11040:SF44">
    <property type="entry name" value="PROTEIN ZNTC-RELATED"/>
    <property type="match status" value="1"/>
</dbReference>
<feature type="transmembrane region" description="Helical" evidence="8">
    <location>
        <begin position="292"/>
        <end position="313"/>
    </location>
</feature>
<feature type="transmembrane region" description="Helical" evidence="8">
    <location>
        <begin position="101"/>
        <end position="123"/>
    </location>
</feature>
<keyword evidence="10" id="KW-1185">Reference proteome</keyword>
<reference evidence="9 10" key="1">
    <citation type="submission" date="2020-11" db="EMBL/GenBank/DDBJ databases">
        <title>Kefir isolates.</title>
        <authorList>
            <person name="Marcisauskas S."/>
            <person name="Kim Y."/>
            <person name="Blasche S."/>
        </authorList>
    </citation>
    <scope>NUCLEOTIDE SEQUENCE [LARGE SCALE GENOMIC DNA]</scope>
    <source>
        <strain evidence="9 10">KR</strain>
    </source>
</reference>
<evidence type="ECO:0000256" key="1">
    <source>
        <dbReference type="ARBA" id="ARBA00004141"/>
    </source>
</evidence>
<evidence type="ECO:0000313" key="9">
    <source>
        <dbReference type="EMBL" id="KAG0665025.1"/>
    </source>
</evidence>
<evidence type="ECO:0000256" key="5">
    <source>
        <dbReference type="ARBA" id="ARBA00022989"/>
    </source>
</evidence>
<comment type="caution">
    <text evidence="8">Lacks conserved residue(s) required for the propagation of feature annotation.</text>
</comment>
<keyword evidence="5 8" id="KW-1133">Transmembrane helix</keyword>
<gene>
    <name evidence="9" type="ORF">C6P46_000651</name>
</gene>
<dbReference type="PANTHER" id="PTHR11040">
    <property type="entry name" value="ZINC/IRON TRANSPORTER"/>
    <property type="match status" value="1"/>
</dbReference>
<dbReference type="GO" id="GO:0005385">
    <property type="term" value="F:zinc ion transmembrane transporter activity"/>
    <property type="evidence" value="ECO:0007669"/>
    <property type="project" value="InterPro"/>
</dbReference>
<comment type="similarity">
    <text evidence="2 8">Belongs to the ZIP transporter (TC 2.A.5) family.</text>
</comment>
<evidence type="ECO:0000256" key="3">
    <source>
        <dbReference type="ARBA" id="ARBA00022448"/>
    </source>
</evidence>
<evidence type="ECO:0000256" key="4">
    <source>
        <dbReference type="ARBA" id="ARBA00022692"/>
    </source>
</evidence>
<dbReference type="GO" id="GO:0005886">
    <property type="term" value="C:plasma membrane"/>
    <property type="evidence" value="ECO:0007669"/>
    <property type="project" value="TreeGrafter"/>
</dbReference>
<keyword evidence="6 8" id="KW-0406">Ion transport</keyword>
<organism evidence="9 10">
    <name type="scientific">Rhodotorula mucilaginosa</name>
    <name type="common">Yeast</name>
    <name type="synonym">Rhodotorula rubra</name>
    <dbReference type="NCBI Taxonomy" id="5537"/>
    <lineage>
        <taxon>Eukaryota</taxon>
        <taxon>Fungi</taxon>
        <taxon>Dikarya</taxon>
        <taxon>Basidiomycota</taxon>
        <taxon>Pucciniomycotina</taxon>
        <taxon>Microbotryomycetes</taxon>
        <taxon>Sporidiobolales</taxon>
        <taxon>Sporidiobolaceae</taxon>
        <taxon>Rhodotorula</taxon>
    </lineage>
</organism>
<name>A0A9P6W5D6_RHOMI</name>
<protein>
    <submittedName>
        <fullName evidence="9">Uncharacterized protein</fullName>
    </submittedName>
</protein>
<feature type="transmembrane region" description="Helical" evidence="8">
    <location>
        <begin position="357"/>
        <end position="378"/>
    </location>
</feature>
<sequence length="382" mass="40536">MCTSHGDHYDCDDGSLCEIVDGVWLCELSDAHSEEGSGTCVVHGGHTHGDCSSSCNGVDLGNYDLDLHIVALFVVLIGSLIGVLLPVICSSVVTGRVFRGVFFATKHFGTGVIICTAFVHLLYHAFVMFGNACLGELAFEPAAAAISLAGVYIVFSVDFFVMRWLRSRGERRLAAMNAANGDSPAESIDSSSHNEKEHIHQHDLGHCHGPAREIATDYSSAQAHFDVLILEAGIIFHSIMIGVSLGASGGDQWIPLFIAIVFHQLFEGLALGSRIGQLVWPAGKGWKKWAMALAFGLITPVGIAIGMGVHATYNPNSGASLLSIGVLDSISAGILIYTGIVECLYHDFMHGSLARAGLGRVSAALFFVFAGSLCMAVLGKWA</sequence>
<dbReference type="Pfam" id="PF02535">
    <property type="entry name" value="Zip"/>
    <property type="match status" value="1"/>
</dbReference>
<keyword evidence="3 8" id="KW-0813">Transport</keyword>
<feature type="transmembrane region" description="Helical" evidence="8">
    <location>
        <begin position="319"/>
        <end position="345"/>
    </location>
</feature>
<dbReference type="AlphaFoldDB" id="A0A9P6W5D6"/>
<dbReference type="NCBIfam" id="TIGR00820">
    <property type="entry name" value="zip"/>
    <property type="match status" value="1"/>
</dbReference>
<evidence type="ECO:0000256" key="6">
    <source>
        <dbReference type="ARBA" id="ARBA00023065"/>
    </source>
</evidence>
<evidence type="ECO:0000256" key="8">
    <source>
        <dbReference type="RuleBase" id="RU362088"/>
    </source>
</evidence>
<dbReference type="OrthoDB" id="448280at2759"/>
<evidence type="ECO:0000256" key="2">
    <source>
        <dbReference type="ARBA" id="ARBA00006939"/>
    </source>
</evidence>
<dbReference type="Proteomes" id="UP000777482">
    <property type="component" value="Unassembled WGS sequence"/>
</dbReference>
<evidence type="ECO:0000313" key="10">
    <source>
        <dbReference type="Proteomes" id="UP000777482"/>
    </source>
</evidence>
<comment type="subcellular location">
    <subcellularLocation>
        <location evidence="1 8">Membrane</location>
        <topology evidence="1 8">Multi-pass membrane protein</topology>
    </subcellularLocation>
</comment>